<reference evidence="1" key="1">
    <citation type="submission" date="2020-05" db="EMBL/GenBank/DDBJ databases">
        <authorList>
            <person name="Chiriac C."/>
            <person name="Salcher M."/>
            <person name="Ghai R."/>
            <person name="Kavagutti S V."/>
        </authorList>
    </citation>
    <scope>NUCLEOTIDE SEQUENCE</scope>
</reference>
<accession>A0A6J7LQ01</accession>
<evidence type="ECO:0000313" key="1">
    <source>
        <dbReference type="EMBL" id="CAB4969565.1"/>
    </source>
</evidence>
<dbReference type="InterPro" id="IPR010985">
    <property type="entry name" value="Ribbon_hlx_hlx"/>
</dbReference>
<dbReference type="GO" id="GO:0006355">
    <property type="term" value="P:regulation of DNA-templated transcription"/>
    <property type="evidence" value="ECO:0007669"/>
    <property type="project" value="InterPro"/>
</dbReference>
<organism evidence="1">
    <name type="scientific">freshwater metagenome</name>
    <dbReference type="NCBI Taxonomy" id="449393"/>
    <lineage>
        <taxon>unclassified sequences</taxon>
        <taxon>metagenomes</taxon>
        <taxon>ecological metagenomes</taxon>
    </lineage>
</organism>
<dbReference type="EMBL" id="CAFBNE010000176">
    <property type="protein sequence ID" value="CAB4969565.1"/>
    <property type="molecule type" value="Genomic_DNA"/>
</dbReference>
<protein>
    <submittedName>
        <fullName evidence="1">Unannotated protein</fullName>
    </submittedName>
</protein>
<sequence length="82" mass="9570">MSKTVQVREIPEETYRKLAQRAAEAKVTVPDYLRRLAERDVARPTVAEWVERTRRRGGPVRQSDVIEALDELRGPWPDDARR</sequence>
<proteinExistence type="predicted"/>
<gene>
    <name evidence="1" type="ORF">UFOPK3772_03243</name>
</gene>
<name>A0A6J7LQ01_9ZZZZ</name>
<dbReference type="AlphaFoldDB" id="A0A6J7LQ01"/>
<dbReference type="SUPFAM" id="SSF47598">
    <property type="entry name" value="Ribbon-helix-helix"/>
    <property type="match status" value="1"/>
</dbReference>